<dbReference type="PANTHER" id="PTHR33110:SF71">
    <property type="entry name" value="F-BOX_KELCH-REPEAT PROTEIN"/>
    <property type="match status" value="1"/>
</dbReference>
<dbReference type="EnsemblPlants" id="OPUNC05G18330.1">
    <property type="protein sequence ID" value="OPUNC05G18330.1"/>
    <property type="gene ID" value="OPUNC05G18330"/>
</dbReference>
<dbReference type="Proteomes" id="UP000026962">
    <property type="component" value="Chromosome 5"/>
</dbReference>
<dbReference type="PANTHER" id="PTHR33110">
    <property type="entry name" value="F-BOX/KELCH-REPEAT PROTEIN-RELATED"/>
    <property type="match status" value="1"/>
</dbReference>
<keyword evidence="4" id="KW-1185">Reference proteome</keyword>
<protein>
    <recommendedName>
        <fullName evidence="2">KIB1-4 beta-propeller domain-containing protein</fullName>
    </recommendedName>
</protein>
<evidence type="ECO:0000259" key="2">
    <source>
        <dbReference type="Pfam" id="PF03478"/>
    </source>
</evidence>
<reference evidence="3" key="1">
    <citation type="submission" date="2015-04" db="UniProtKB">
        <authorList>
            <consortium name="EnsemblPlants"/>
        </authorList>
    </citation>
    <scope>IDENTIFICATION</scope>
</reference>
<organism evidence="3">
    <name type="scientific">Oryza punctata</name>
    <name type="common">Red rice</name>
    <dbReference type="NCBI Taxonomy" id="4537"/>
    <lineage>
        <taxon>Eukaryota</taxon>
        <taxon>Viridiplantae</taxon>
        <taxon>Streptophyta</taxon>
        <taxon>Embryophyta</taxon>
        <taxon>Tracheophyta</taxon>
        <taxon>Spermatophyta</taxon>
        <taxon>Magnoliopsida</taxon>
        <taxon>Liliopsida</taxon>
        <taxon>Poales</taxon>
        <taxon>Poaceae</taxon>
        <taxon>BOP clade</taxon>
        <taxon>Oryzoideae</taxon>
        <taxon>Oryzeae</taxon>
        <taxon>Oryzinae</taxon>
        <taxon>Oryza</taxon>
    </lineage>
</organism>
<feature type="domain" description="KIB1-4 beta-propeller" evidence="2">
    <location>
        <begin position="153"/>
        <end position="371"/>
    </location>
</feature>
<dbReference type="OMA" id="MAPMEVR"/>
<sequence length="396" mass="44527">MQSKTRIPTTRRLAFSASSSSKPSHSVLSSSPASTSQSQPWHTTAKRPPRVPPPPPPPSPRHRLASPPPPPPLRRMRRRARARLHGGSPPPRPQPPHAPRRPPHHGPRLPRLARRRQAAAEPPPLRRPLPWILVPRADGPSFSCVLRGCGGHGFRVPDDARAARYFGAYDGDWLFIAFGETYRHKLLSLRDVQLRFRLPFFVRPDMTVVELGRPVPNIGMVMVAATLSSPSEDEDCVGAAIIAYWPFEVGRRTHAFWRVQSAKDFPDQVATMGHGPDAIDEPAWDFHKGDFLFLTTEGRPPSWDFHEDGKCSMKMAPMEVRRFSRDGRDYGGDVVVRYLVESRGNLLMVVRRVPDPLPAPPRTSAFMVFEMVKPPSDVVRRARLLQIVRRGRLSGR</sequence>
<accession>A0A0E0L3Y4</accession>
<dbReference type="AlphaFoldDB" id="A0A0E0L3Y4"/>
<dbReference type="InterPro" id="IPR005174">
    <property type="entry name" value="KIB1-4_b-propeller"/>
</dbReference>
<feature type="compositionally biased region" description="Low complexity" evidence="1">
    <location>
        <begin position="16"/>
        <end position="38"/>
    </location>
</feature>
<feature type="compositionally biased region" description="Pro residues" evidence="1">
    <location>
        <begin position="50"/>
        <end position="59"/>
    </location>
</feature>
<evidence type="ECO:0000256" key="1">
    <source>
        <dbReference type="SAM" id="MobiDB-lite"/>
    </source>
</evidence>
<feature type="region of interest" description="Disordered" evidence="1">
    <location>
        <begin position="1"/>
        <end position="109"/>
    </location>
</feature>
<proteinExistence type="predicted"/>
<dbReference type="STRING" id="4537.A0A0E0L3Y4"/>
<name>A0A0E0L3Y4_ORYPU</name>
<dbReference type="Pfam" id="PF03478">
    <property type="entry name" value="Beta-prop_KIB1-4"/>
    <property type="match status" value="1"/>
</dbReference>
<dbReference type="Gramene" id="OPUNC05G18330.1">
    <property type="protein sequence ID" value="OPUNC05G18330.1"/>
    <property type="gene ID" value="OPUNC05G18330"/>
</dbReference>
<evidence type="ECO:0000313" key="4">
    <source>
        <dbReference type="Proteomes" id="UP000026962"/>
    </source>
</evidence>
<dbReference type="HOGENOM" id="CLU_697151_0_0_1"/>
<feature type="compositionally biased region" description="Basic residues" evidence="1">
    <location>
        <begin position="98"/>
        <end position="109"/>
    </location>
</feature>
<feature type="compositionally biased region" description="Basic residues" evidence="1">
    <location>
        <begin position="74"/>
        <end position="84"/>
    </location>
</feature>
<feature type="compositionally biased region" description="Pro residues" evidence="1">
    <location>
        <begin position="88"/>
        <end position="97"/>
    </location>
</feature>
<reference evidence="3" key="2">
    <citation type="submission" date="2018-05" db="EMBL/GenBank/DDBJ databases">
        <title>OpunRS2 (Oryza punctata Reference Sequence Version 2).</title>
        <authorList>
            <person name="Zhang J."/>
            <person name="Kudrna D."/>
            <person name="Lee S."/>
            <person name="Talag J."/>
            <person name="Welchert J."/>
            <person name="Wing R.A."/>
        </authorList>
    </citation>
    <scope>NUCLEOTIDE SEQUENCE [LARGE SCALE GENOMIC DNA]</scope>
</reference>
<evidence type="ECO:0000313" key="3">
    <source>
        <dbReference type="EnsemblPlants" id="OPUNC05G18330.1"/>
    </source>
</evidence>